<evidence type="ECO:0000256" key="2">
    <source>
        <dbReference type="SAM" id="Phobius"/>
    </source>
</evidence>
<dbReference type="RefSeq" id="WP_092560692.1">
    <property type="nucleotide sequence ID" value="NZ_FOYZ01000007.1"/>
</dbReference>
<keyword evidence="1" id="KW-0378">Hydrolase</keyword>
<feature type="transmembrane region" description="Helical" evidence="2">
    <location>
        <begin position="9"/>
        <end position="27"/>
    </location>
</feature>
<gene>
    <name evidence="4" type="ORF">SAMN05661086_02172</name>
</gene>
<dbReference type="Proteomes" id="UP000199659">
    <property type="component" value="Unassembled WGS sequence"/>
</dbReference>
<evidence type="ECO:0000259" key="3">
    <source>
        <dbReference type="SMART" id="SM00646"/>
    </source>
</evidence>
<organism evidence="4 5">
    <name type="scientific">Anaeromicropila populeti</name>
    <dbReference type="NCBI Taxonomy" id="37658"/>
    <lineage>
        <taxon>Bacteria</taxon>
        <taxon>Bacillati</taxon>
        <taxon>Bacillota</taxon>
        <taxon>Clostridia</taxon>
        <taxon>Lachnospirales</taxon>
        <taxon>Lachnospiraceae</taxon>
        <taxon>Anaeromicropila</taxon>
    </lineage>
</organism>
<dbReference type="SUPFAM" id="SSF53187">
    <property type="entry name" value="Zn-dependent exopeptidases"/>
    <property type="match status" value="1"/>
</dbReference>
<proteinExistence type="predicted"/>
<dbReference type="InterPro" id="IPR050695">
    <property type="entry name" value="N-acetylmuramoyl_amidase_3"/>
</dbReference>
<dbReference type="InterPro" id="IPR002508">
    <property type="entry name" value="MurNAc-LAA_cat"/>
</dbReference>
<dbReference type="OrthoDB" id="43070at2"/>
<sequence length="253" mass="28938">MEQKLINRLLAYLGIILCWVVFFSFFSTNRQNKCIVSNAAGYEMKLQSLYEEEQILLESNERNILGSNKIVVVDAGHGGMDSGTCSKDEKYLEKNINLKIVGYMKELLDECGIKVYYTRLTDKKMEPEERVEFINNVKADLVVSIHCNYGKNKDANGVEVLYSSNEERKQELTSKEFSDILKKEILSITHQNDRGLLAGDNIYIISRSKVPIALVEVGFMSNREELKFLLDEGNQQKIAMGLFNGIIRTLEER</sequence>
<name>A0A1I6K113_9FIRM</name>
<evidence type="ECO:0000256" key="1">
    <source>
        <dbReference type="ARBA" id="ARBA00022801"/>
    </source>
</evidence>
<dbReference type="EMBL" id="FOYZ01000007">
    <property type="protein sequence ID" value="SFR84867.1"/>
    <property type="molecule type" value="Genomic_DNA"/>
</dbReference>
<keyword evidence="2" id="KW-0472">Membrane</keyword>
<evidence type="ECO:0000313" key="4">
    <source>
        <dbReference type="EMBL" id="SFR84867.1"/>
    </source>
</evidence>
<dbReference type="SMART" id="SM00646">
    <property type="entry name" value="Ami_3"/>
    <property type="match status" value="1"/>
</dbReference>
<dbReference type="GO" id="GO:0030288">
    <property type="term" value="C:outer membrane-bounded periplasmic space"/>
    <property type="evidence" value="ECO:0007669"/>
    <property type="project" value="TreeGrafter"/>
</dbReference>
<feature type="domain" description="MurNAc-LAA" evidence="3">
    <location>
        <begin position="131"/>
        <end position="247"/>
    </location>
</feature>
<protein>
    <submittedName>
        <fullName evidence="4">N-acetylmuramoyl-L-alanine amidase</fullName>
    </submittedName>
</protein>
<dbReference type="GO" id="GO:0008745">
    <property type="term" value="F:N-acetylmuramoyl-L-alanine amidase activity"/>
    <property type="evidence" value="ECO:0007669"/>
    <property type="project" value="InterPro"/>
</dbReference>
<dbReference type="Gene3D" id="3.40.630.40">
    <property type="entry name" value="Zn-dependent exopeptidases"/>
    <property type="match status" value="1"/>
</dbReference>
<reference evidence="4 5" key="1">
    <citation type="submission" date="2016-10" db="EMBL/GenBank/DDBJ databases">
        <authorList>
            <person name="de Groot N.N."/>
        </authorList>
    </citation>
    <scope>NUCLEOTIDE SEQUENCE [LARGE SCALE GENOMIC DNA]</scope>
    <source>
        <strain evidence="4 5">743A</strain>
    </source>
</reference>
<keyword evidence="5" id="KW-1185">Reference proteome</keyword>
<keyword evidence="2" id="KW-1133">Transmembrane helix</keyword>
<evidence type="ECO:0000313" key="5">
    <source>
        <dbReference type="Proteomes" id="UP000199659"/>
    </source>
</evidence>
<dbReference type="CDD" id="cd02696">
    <property type="entry name" value="MurNAc-LAA"/>
    <property type="match status" value="1"/>
</dbReference>
<dbReference type="PANTHER" id="PTHR30404">
    <property type="entry name" value="N-ACETYLMURAMOYL-L-ALANINE AMIDASE"/>
    <property type="match status" value="1"/>
</dbReference>
<dbReference type="PANTHER" id="PTHR30404:SF0">
    <property type="entry name" value="N-ACETYLMURAMOYL-L-ALANINE AMIDASE AMIC"/>
    <property type="match status" value="1"/>
</dbReference>
<dbReference type="AlphaFoldDB" id="A0A1I6K113"/>
<dbReference type="Pfam" id="PF01520">
    <property type="entry name" value="Amidase_3"/>
    <property type="match status" value="1"/>
</dbReference>
<accession>A0A1I6K113</accession>
<dbReference type="STRING" id="37658.SAMN05661086_02172"/>
<dbReference type="GO" id="GO:0009253">
    <property type="term" value="P:peptidoglycan catabolic process"/>
    <property type="evidence" value="ECO:0007669"/>
    <property type="project" value="InterPro"/>
</dbReference>
<keyword evidence="2" id="KW-0812">Transmembrane</keyword>